<dbReference type="SUPFAM" id="SSF51905">
    <property type="entry name" value="FAD/NAD(P)-binding domain"/>
    <property type="match status" value="1"/>
</dbReference>
<comment type="similarity">
    <text evidence="1 6">Belongs to the FMO family.</text>
</comment>
<dbReference type="GO" id="GO:0050661">
    <property type="term" value="F:NADP binding"/>
    <property type="evidence" value="ECO:0007669"/>
    <property type="project" value="InterPro"/>
</dbReference>
<dbReference type="GO" id="GO:0004499">
    <property type="term" value="F:N,N-dimethylaniline monooxygenase activity"/>
    <property type="evidence" value="ECO:0007669"/>
    <property type="project" value="InterPro"/>
</dbReference>
<dbReference type="EC" id="1.-.-.-" evidence="6"/>
<name>A0A2G8JQ81_STIJA</name>
<keyword evidence="3 6" id="KW-0274">FAD</keyword>
<keyword evidence="5 6" id="KW-0560">Oxidoreductase</keyword>
<keyword evidence="4" id="KW-0521">NADP</keyword>
<evidence type="ECO:0000313" key="7">
    <source>
        <dbReference type="EMBL" id="PIK37932.1"/>
    </source>
</evidence>
<accession>A0A2G8JQ81</accession>
<dbReference type="InterPro" id="IPR020946">
    <property type="entry name" value="Flavin_mOase-like"/>
</dbReference>
<dbReference type="Gene3D" id="3.50.50.60">
    <property type="entry name" value="FAD/NAD(P)-binding domain"/>
    <property type="match status" value="1"/>
</dbReference>
<evidence type="ECO:0000256" key="5">
    <source>
        <dbReference type="ARBA" id="ARBA00023002"/>
    </source>
</evidence>
<evidence type="ECO:0000256" key="6">
    <source>
        <dbReference type="RuleBase" id="RU361177"/>
    </source>
</evidence>
<evidence type="ECO:0000256" key="2">
    <source>
        <dbReference type="ARBA" id="ARBA00022630"/>
    </source>
</evidence>
<evidence type="ECO:0000256" key="3">
    <source>
        <dbReference type="ARBA" id="ARBA00022827"/>
    </source>
</evidence>
<dbReference type="EMBL" id="MRZV01001429">
    <property type="protein sequence ID" value="PIK37932.1"/>
    <property type="molecule type" value="Genomic_DNA"/>
</dbReference>
<dbReference type="InterPro" id="IPR050346">
    <property type="entry name" value="FMO-like"/>
</dbReference>
<dbReference type="AlphaFoldDB" id="A0A2G8JQ81"/>
<dbReference type="Proteomes" id="UP000230750">
    <property type="component" value="Unassembled WGS sequence"/>
</dbReference>
<dbReference type="STRING" id="307972.A0A2G8JQ81"/>
<dbReference type="GO" id="GO:0050660">
    <property type="term" value="F:flavin adenine dinucleotide binding"/>
    <property type="evidence" value="ECO:0007669"/>
    <property type="project" value="InterPro"/>
</dbReference>
<evidence type="ECO:0000256" key="1">
    <source>
        <dbReference type="ARBA" id="ARBA00009183"/>
    </source>
</evidence>
<comment type="caution">
    <text evidence="7">The sequence shown here is derived from an EMBL/GenBank/DDBJ whole genome shotgun (WGS) entry which is preliminary data.</text>
</comment>
<comment type="cofactor">
    <cofactor evidence="6">
        <name>FAD</name>
        <dbReference type="ChEBI" id="CHEBI:57692"/>
    </cofactor>
</comment>
<sequence length="247" mass="27594">MGKLEKQREHVHTLKAGSSTLLILSLDKVDPPDMTALKVAVIGAGAAGLCAARYLGAKPDVFQPVVFEQTGRIGGTWVYVEETGQDKNGLPIHSSMYETLKTNLPKEIMAFTDFPFRDTLPSFIGHADVLKYLEDYADHFKLLRHIKFWTVVESVTPIKKEESDREKWIVKVKNVLDKSRPVESDVFDAVIVCNGHYSVPYTPPIPGLEEFKGDFIHSHHYRRPDGYKDKIVAMIGAGNSGRISPSI</sequence>
<dbReference type="InterPro" id="IPR000960">
    <property type="entry name" value="Flavin_mOase"/>
</dbReference>
<proteinExistence type="inferred from homology"/>
<gene>
    <name evidence="7" type="ORF">BSL78_25236</name>
</gene>
<keyword evidence="8" id="KW-1185">Reference proteome</keyword>
<dbReference type="PRINTS" id="PR00370">
    <property type="entry name" value="FMOXYGENASE"/>
</dbReference>
<reference evidence="7 8" key="1">
    <citation type="journal article" date="2017" name="PLoS Biol.">
        <title>The sea cucumber genome provides insights into morphological evolution and visceral regeneration.</title>
        <authorList>
            <person name="Zhang X."/>
            <person name="Sun L."/>
            <person name="Yuan J."/>
            <person name="Sun Y."/>
            <person name="Gao Y."/>
            <person name="Zhang L."/>
            <person name="Li S."/>
            <person name="Dai H."/>
            <person name="Hamel J.F."/>
            <person name="Liu C."/>
            <person name="Yu Y."/>
            <person name="Liu S."/>
            <person name="Lin W."/>
            <person name="Guo K."/>
            <person name="Jin S."/>
            <person name="Xu P."/>
            <person name="Storey K.B."/>
            <person name="Huan P."/>
            <person name="Zhang T."/>
            <person name="Zhou Y."/>
            <person name="Zhang J."/>
            <person name="Lin C."/>
            <person name="Li X."/>
            <person name="Xing L."/>
            <person name="Huo D."/>
            <person name="Sun M."/>
            <person name="Wang L."/>
            <person name="Mercier A."/>
            <person name="Li F."/>
            <person name="Yang H."/>
            <person name="Xiang J."/>
        </authorList>
    </citation>
    <scope>NUCLEOTIDE SEQUENCE [LARGE SCALE GENOMIC DNA]</scope>
    <source>
        <strain evidence="7">Shaxun</strain>
        <tissue evidence="7">Muscle</tissue>
    </source>
</reference>
<keyword evidence="6 7" id="KW-0503">Monooxygenase</keyword>
<dbReference type="OrthoDB" id="66881at2759"/>
<dbReference type="Pfam" id="PF00743">
    <property type="entry name" value="FMO-like"/>
    <property type="match status" value="1"/>
</dbReference>
<organism evidence="7 8">
    <name type="scientific">Stichopus japonicus</name>
    <name type="common">Sea cucumber</name>
    <dbReference type="NCBI Taxonomy" id="307972"/>
    <lineage>
        <taxon>Eukaryota</taxon>
        <taxon>Metazoa</taxon>
        <taxon>Echinodermata</taxon>
        <taxon>Eleutherozoa</taxon>
        <taxon>Echinozoa</taxon>
        <taxon>Holothuroidea</taxon>
        <taxon>Aspidochirotacea</taxon>
        <taxon>Aspidochirotida</taxon>
        <taxon>Stichopodidae</taxon>
        <taxon>Apostichopus</taxon>
    </lineage>
</organism>
<evidence type="ECO:0000313" key="8">
    <source>
        <dbReference type="Proteomes" id="UP000230750"/>
    </source>
</evidence>
<evidence type="ECO:0000256" key="4">
    <source>
        <dbReference type="ARBA" id="ARBA00022857"/>
    </source>
</evidence>
<dbReference type="InterPro" id="IPR036188">
    <property type="entry name" value="FAD/NAD-bd_sf"/>
</dbReference>
<protein>
    <recommendedName>
        <fullName evidence="6">Flavin-containing monooxygenase</fullName>
        <ecNumber evidence="6">1.-.-.-</ecNumber>
    </recommendedName>
</protein>
<keyword evidence="2 6" id="KW-0285">Flavoprotein</keyword>
<dbReference type="PANTHER" id="PTHR23023">
    <property type="entry name" value="DIMETHYLANILINE MONOOXYGENASE"/>
    <property type="match status" value="1"/>
</dbReference>